<proteinExistence type="predicted"/>
<gene>
    <name evidence="2" type="ORF">COLO4_37713</name>
</gene>
<feature type="region of interest" description="Disordered" evidence="1">
    <location>
        <begin position="1"/>
        <end position="51"/>
    </location>
</feature>
<reference evidence="3" key="1">
    <citation type="submission" date="2013-09" db="EMBL/GenBank/DDBJ databases">
        <title>Corchorus olitorius genome sequencing.</title>
        <authorList>
            <person name="Alam M."/>
            <person name="Haque M.S."/>
            <person name="Islam M.S."/>
            <person name="Emdad E.M."/>
            <person name="Islam M.M."/>
            <person name="Ahmed B."/>
            <person name="Halim A."/>
            <person name="Hossen Q.M.M."/>
            <person name="Hossain M.Z."/>
            <person name="Ahmed R."/>
            <person name="Khan M.M."/>
            <person name="Islam R."/>
            <person name="Rashid M.M."/>
            <person name="Khan S.A."/>
            <person name="Rahman M.S."/>
            <person name="Alam M."/>
            <person name="Yahiya A.S."/>
            <person name="Khan M.S."/>
            <person name="Azam M.S."/>
            <person name="Haque T."/>
            <person name="Lashkar M.Z.H."/>
            <person name="Akhand A.I."/>
            <person name="Morshed G."/>
            <person name="Roy S."/>
            <person name="Uddin K.S."/>
            <person name="Rabeya T."/>
            <person name="Hossain A.S."/>
            <person name="Chowdhury A."/>
            <person name="Snigdha A.R."/>
            <person name="Mortoza M.S."/>
            <person name="Matin S.A."/>
            <person name="Hoque S.M.E."/>
            <person name="Islam M.K."/>
            <person name="Roy D.K."/>
            <person name="Haider R."/>
            <person name="Moosa M.M."/>
            <person name="Elias S.M."/>
            <person name="Hasan A.M."/>
            <person name="Jahan S."/>
            <person name="Shafiuddin M."/>
            <person name="Mahmood N."/>
            <person name="Shommy N.S."/>
        </authorList>
    </citation>
    <scope>NUCLEOTIDE SEQUENCE [LARGE SCALE GENOMIC DNA]</scope>
    <source>
        <strain evidence="3">cv. O-4</strain>
    </source>
</reference>
<evidence type="ECO:0000313" key="3">
    <source>
        <dbReference type="Proteomes" id="UP000187203"/>
    </source>
</evidence>
<keyword evidence="3" id="KW-1185">Reference proteome</keyword>
<protein>
    <submittedName>
        <fullName evidence="2">Uncharacterized protein</fullName>
    </submittedName>
</protein>
<sequence length="51" mass="5429">MHSNQGFGIEDTGPNFFSHWDAEAGYGGEDASTYHDEANPSNQPPGTRGSS</sequence>
<evidence type="ECO:0000256" key="1">
    <source>
        <dbReference type="SAM" id="MobiDB-lite"/>
    </source>
</evidence>
<accession>A0A1R3FZY8</accession>
<evidence type="ECO:0000313" key="2">
    <source>
        <dbReference type="EMBL" id="OMO51367.1"/>
    </source>
</evidence>
<feature type="compositionally biased region" description="Polar residues" evidence="1">
    <location>
        <begin position="39"/>
        <end position="51"/>
    </location>
</feature>
<dbReference type="Proteomes" id="UP000187203">
    <property type="component" value="Unassembled WGS sequence"/>
</dbReference>
<comment type="caution">
    <text evidence="2">The sequence shown here is derived from an EMBL/GenBank/DDBJ whole genome shotgun (WGS) entry which is preliminary data.</text>
</comment>
<name>A0A1R3FZY8_9ROSI</name>
<organism evidence="2 3">
    <name type="scientific">Corchorus olitorius</name>
    <dbReference type="NCBI Taxonomy" id="93759"/>
    <lineage>
        <taxon>Eukaryota</taxon>
        <taxon>Viridiplantae</taxon>
        <taxon>Streptophyta</taxon>
        <taxon>Embryophyta</taxon>
        <taxon>Tracheophyta</taxon>
        <taxon>Spermatophyta</taxon>
        <taxon>Magnoliopsida</taxon>
        <taxon>eudicotyledons</taxon>
        <taxon>Gunneridae</taxon>
        <taxon>Pentapetalae</taxon>
        <taxon>rosids</taxon>
        <taxon>malvids</taxon>
        <taxon>Malvales</taxon>
        <taxon>Malvaceae</taxon>
        <taxon>Grewioideae</taxon>
        <taxon>Apeibeae</taxon>
        <taxon>Corchorus</taxon>
    </lineage>
</organism>
<dbReference type="AlphaFoldDB" id="A0A1R3FZY8"/>
<dbReference type="EMBL" id="AWUE01024203">
    <property type="protein sequence ID" value="OMO51367.1"/>
    <property type="molecule type" value="Genomic_DNA"/>
</dbReference>